<dbReference type="GO" id="GO:0004848">
    <property type="term" value="F:ureidoglycolate hydrolase activity"/>
    <property type="evidence" value="ECO:0007669"/>
    <property type="project" value="UniProtKB-EC"/>
</dbReference>
<dbReference type="PANTHER" id="PTHR21221:SF1">
    <property type="entry name" value="UREIDOGLYCOLATE LYASE"/>
    <property type="match status" value="1"/>
</dbReference>
<dbReference type="EMBL" id="QKVK01000002">
    <property type="protein sequence ID" value="PZF77799.1"/>
    <property type="molecule type" value="Genomic_DNA"/>
</dbReference>
<keyword evidence="3 5" id="KW-0456">Lyase</keyword>
<keyword evidence="6" id="KW-1185">Reference proteome</keyword>
<proteinExistence type="predicted"/>
<evidence type="ECO:0000313" key="5">
    <source>
        <dbReference type="EMBL" id="PZF77799.1"/>
    </source>
</evidence>
<dbReference type="InterPro" id="IPR007247">
    <property type="entry name" value="Ureidogly_lyase"/>
</dbReference>
<dbReference type="RefSeq" id="WP_111196547.1">
    <property type="nucleotide sequence ID" value="NZ_QKVK01000002.1"/>
</dbReference>
<comment type="subunit">
    <text evidence="1">Homodimer.</text>
</comment>
<protein>
    <submittedName>
        <fullName evidence="5">Ureidoglycolate lyase</fullName>
        <ecNumber evidence="5">3.5.1.116</ecNumber>
    </submittedName>
</protein>
<comment type="catalytic activity">
    <reaction evidence="4">
        <text>(S)-ureidoglycolate = urea + glyoxylate</text>
        <dbReference type="Rhea" id="RHEA:11304"/>
        <dbReference type="ChEBI" id="CHEBI:16199"/>
        <dbReference type="ChEBI" id="CHEBI:36655"/>
        <dbReference type="ChEBI" id="CHEBI:57296"/>
        <dbReference type="EC" id="4.3.2.3"/>
    </reaction>
</comment>
<dbReference type="GO" id="GO:0000256">
    <property type="term" value="P:allantoin catabolic process"/>
    <property type="evidence" value="ECO:0007669"/>
    <property type="project" value="InterPro"/>
</dbReference>
<evidence type="ECO:0000256" key="4">
    <source>
        <dbReference type="ARBA" id="ARBA00047684"/>
    </source>
</evidence>
<keyword evidence="2" id="KW-0659">Purine metabolism</keyword>
<dbReference type="SUPFAM" id="SSF51182">
    <property type="entry name" value="RmlC-like cupins"/>
    <property type="match status" value="1"/>
</dbReference>
<comment type="caution">
    <text evidence="5">The sequence shown here is derived from an EMBL/GenBank/DDBJ whole genome shotgun (WGS) entry which is preliminary data.</text>
</comment>
<keyword evidence="5" id="KW-0378">Hydrolase</keyword>
<evidence type="ECO:0000256" key="3">
    <source>
        <dbReference type="ARBA" id="ARBA00023239"/>
    </source>
</evidence>
<dbReference type="Pfam" id="PF04115">
    <property type="entry name" value="Ureidogly_lyase"/>
    <property type="match status" value="1"/>
</dbReference>
<sequence>MTRIFPEPLTREAFRPFGEVIEMAGAAHYTINQGFTERFNDLAFADVAMEGGATNVSLFLGQPRPAPIEIRLMERHPLGSQAFIPLQDRPWLVLVAGDVHDAASYRAFTCTGQQGVNYARNVWHHPLLVLDADSRFLIIDRKGPGNNLEEVWFAEDKVLGLSV</sequence>
<organism evidence="5 6">
    <name type="scientific">Aestuariivirga litoralis</name>
    <dbReference type="NCBI Taxonomy" id="2650924"/>
    <lineage>
        <taxon>Bacteria</taxon>
        <taxon>Pseudomonadati</taxon>
        <taxon>Pseudomonadota</taxon>
        <taxon>Alphaproteobacteria</taxon>
        <taxon>Hyphomicrobiales</taxon>
        <taxon>Aestuariivirgaceae</taxon>
        <taxon>Aestuariivirga</taxon>
    </lineage>
</organism>
<dbReference type="NCBIfam" id="NF009932">
    <property type="entry name" value="PRK13395.1"/>
    <property type="match status" value="1"/>
</dbReference>
<gene>
    <name evidence="5" type="ORF">DK847_05045</name>
</gene>
<evidence type="ECO:0000256" key="2">
    <source>
        <dbReference type="ARBA" id="ARBA00022631"/>
    </source>
</evidence>
<dbReference type="Proteomes" id="UP000248795">
    <property type="component" value="Unassembled WGS sequence"/>
</dbReference>
<dbReference type="InterPro" id="IPR011051">
    <property type="entry name" value="RmlC_Cupin_sf"/>
</dbReference>
<dbReference type="GO" id="GO:0006144">
    <property type="term" value="P:purine nucleobase metabolic process"/>
    <property type="evidence" value="ECO:0007669"/>
    <property type="project" value="UniProtKB-KW"/>
</dbReference>
<dbReference type="CDD" id="cd20298">
    <property type="entry name" value="cupin_UAH"/>
    <property type="match status" value="1"/>
</dbReference>
<dbReference type="PANTHER" id="PTHR21221">
    <property type="entry name" value="UREIDOGLYCOLATE HYDROLASE"/>
    <property type="match status" value="1"/>
</dbReference>
<dbReference type="InterPro" id="IPR047233">
    <property type="entry name" value="UAH_cupin"/>
</dbReference>
<dbReference type="GO" id="GO:0050385">
    <property type="term" value="F:ureidoglycolate lyase activity"/>
    <property type="evidence" value="ECO:0007669"/>
    <property type="project" value="UniProtKB-EC"/>
</dbReference>
<dbReference type="AlphaFoldDB" id="A0A2W2BNH4"/>
<name>A0A2W2BNH4_9HYPH</name>
<reference evidence="6" key="1">
    <citation type="submission" date="2018-06" db="EMBL/GenBank/DDBJ databases">
        <title>Aestuariibacter litoralis strain KCTC 52945T.</title>
        <authorList>
            <person name="Li X."/>
            <person name="Salam N."/>
            <person name="Li J.-L."/>
            <person name="Chen Y.-M."/>
            <person name="Yang Z.-W."/>
            <person name="Zhang L.-Y."/>
            <person name="Han M.-X."/>
            <person name="Xiao M."/>
            <person name="Li W.-J."/>
        </authorList>
    </citation>
    <scope>NUCLEOTIDE SEQUENCE [LARGE SCALE GENOMIC DNA]</scope>
    <source>
        <strain evidence="6">KCTC 52945</strain>
    </source>
</reference>
<dbReference type="EC" id="3.5.1.116" evidence="5"/>
<dbReference type="PIRSF" id="PIRSF017306">
    <property type="entry name" value="Ureidogly_hydro"/>
    <property type="match status" value="1"/>
</dbReference>
<accession>A0A2W2BNH4</accession>
<dbReference type="InterPro" id="IPR024060">
    <property type="entry name" value="Ureidoglycolate_lyase_dom_sf"/>
</dbReference>
<dbReference type="Gene3D" id="2.60.120.480">
    <property type="entry name" value="Ureidoglycolate hydrolase"/>
    <property type="match status" value="1"/>
</dbReference>
<evidence type="ECO:0000313" key="6">
    <source>
        <dbReference type="Proteomes" id="UP000248795"/>
    </source>
</evidence>
<evidence type="ECO:0000256" key="1">
    <source>
        <dbReference type="ARBA" id="ARBA00011738"/>
    </source>
</evidence>